<proteinExistence type="inferred from homology"/>
<comment type="similarity">
    <text evidence="3">Belongs to the major facilitator superfamily. TCR/Tet family.</text>
</comment>
<dbReference type="GO" id="GO:0016020">
    <property type="term" value="C:membrane"/>
    <property type="evidence" value="ECO:0007669"/>
    <property type="project" value="UniProtKB-SubCell"/>
</dbReference>
<dbReference type="Gene3D" id="1.20.1250.20">
    <property type="entry name" value="MFS general substrate transporter like domains"/>
    <property type="match status" value="1"/>
</dbReference>
<feature type="transmembrane region" description="Helical" evidence="8">
    <location>
        <begin position="353"/>
        <end position="372"/>
    </location>
</feature>
<feature type="transmembrane region" description="Helical" evidence="8">
    <location>
        <begin position="289"/>
        <end position="307"/>
    </location>
</feature>
<dbReference type="Proteomes" id="UP000278756">
    <property type="component" value="Chromosome 1"/>
</dbReference>
<feature type="transmembrane region" description="Helical" evidence="8">
    <location>
        <begin position="84"/>
        <end position="103"/>
    </location>
</feature>
<dbReference type="GO" id="GO:0022857">
    <property type="term" value="F:transmembrane transporter activity"/>
    <property type="evidence" value="ECO:0007669"/>
    <property type="project" value="InterPro"/>
</dbReference>
<evidence type="ECO:0000256" key="2">
    <source>
        <dbReference type="ARBA" id="ARBA00004141"/>
    </source>
</evidence>
<dbReference type="EMBL" id="AP018827">
    <property type="protein sequence ID" value="BBF80545.1"/>
    <property type="molecule type" value="Genomic_DNA"/>
</dbReference>
<dbReference type="InterPro" id="IPR005829">
    <property type="entry name" value="Sugar_transporter_CS"/>
</dbReference>
<dbReference type="CDD" id="cd17388">
    <property type="entry name" value="MFS_TetA"/>
    <property type="match status" value="1"/>
</dbReference>
<name>A0A3G9G3U9_9CAUL</name>
<comment type="subcellular location">
    <subcellularLocation>
        <location evidence="2">Membrane</location>
        <topology evidence="2">Multi-pass membrane protein</topology>
    </subcellularLocation>
</comment>
<evidence type="ECO:0000256" key="8">
    <source>
        <dbReference type="SAM" id="Phobius"/>
    </source>
</evidence>
<dbReference type="SUPFAM" id="SSF103473">
    <property type="entry name" value="MFS general substrate transporter"/>
    <property type="match status" value="1"/>
</dbReference>
<dbReference type="PROSITE" id="PS50850">
    <property type="entry name" value="MFS"/>
    <property type="match status" value="1"/>
</dbReference>
<dbReference type="PANTHER" id="PTHR23504">
    <property type="entry name" value="MAJOR FACILITATOR SUPERFAMILY DOMAIN-CONTAINING PROTEIN 10"/>
    <property type="match status" value="1"/>
</dbReference>
<keyword evidence="6 8" id="KW-1133">Transmembrane helix</keyword>
<feature type="domain" description="Major facilitator superfamily (MFS) profile" evidence="9">
    <location>
        <begin position="14"/>
        <end position="406"/>
    </location>
</feature>
<keyword evidence="4" id="KW-0813">Transport</keyword>
<gene>
    <name evidence="10" type="ORF">EM6_1129</name>
</gene>
<dbReference type="PRINTS" id="PR01035">
    <property type="entry name" value="TCRTETA"/>
</dbReference>
<evidence type="ECO:0000313" key="11">
    <source>
        <dbReference type="Proteomes" id="UP000278756"/>
    </source>
</evidence>
<dbReference type="Pfam" id="PF07690">
    <property type="entry name" value="MFS_1"/>
    <property type="match status" value="1"/>
</dbReference>
<evidence type="ECO:0000313" key="10">
    <source>
        <dbReference type="EMBL" id="BBF80545.1"/>
    </source>
</evidence>
<evidence type="ECO:0000259" key="9">
    <source>
        <dbReference type="PROSITE" id="PS50850"/>
    </source>
</evidence>
<dbReference type="InterPro" id="IPR001958">
    <property type="entry name" value="Tet-R_TetA/multi-R_MdtG-like"/>
</dbReference>
<feature type="transmembrane region" description="Helical" evidence="8">
    <location>
        <begin position="17"/>
        <end position="40"/>
    </location>
</feature>
<evidence type="ECO:0000256" key="4">
    <source>
        <dbReference type="ARBA" id="ARBA00022448"/>
    </source>
</evidence>
<evidence type="ECO:0000256" key="1">
    <source>
        <dbReference type="ARBA" id="ARBA00003279"/>
    </source>
</evidence>
<organism evidence="10 11">
    <name type="scientific">Asticcacaulis excentricus</name>
    <dbReference type="NCBI Taxonomy" id="78587"/>
    <lineage>
        <taxon>Bacteria</taxon>
        <taxon>Pseudomonadati</taxon>
        <taxon>Pseudomonadota</taxon>
        <taxon>Alphaproteobacteria</taxon>
        <taxon>Caulobacterales</taxon>
        <taxon>Caulobacteraceae</taxon>
        <taxon>Asticcacaulis</taxon>
    </lineage>
</organism>
<evidence type="ECO:0000256" key="7">
    <source>
        <dbReference type="ARBA" id="ARBA00023136"/>
    </source>
</evidence>
<sequence length="419" mass="43615">MSGIPELSRPHKAAVPFIFVTICLDIVALGLIIPVTPALIADFVGDVSAAGYWVGLFGSLWGVMQFISSPIVGALSDRFGRRPIVLLSNFGLGFDYLLMAMAPGLGWLLLGRLINGITSASISTAYAYISDVTQPENRAKYFGMMGAAFGLGFVLGPLLGGVLGDVDPRLPFYVAAGLSLLNFCYGLFVLPESLPPENRKPFSLRTANPLGALAFLSRNADVLRLSLINLTVNFAHQVLPTTFVLYAALRFGWGPKEVGWTLAAVGVCSAIVQAGLTGRVVRAIGEKKAMLVGLSFGVIGFLGYGLAPTWQAYVLFIPLMSLWGLTGPAAQALMTSKVAPQEQGTLQGANMSLMSAAGIFAPLTFGAVFAVASTHGPVTAGAPFVLAAAILGIALLIAAGVKAAIRHSGNGAPPSGPVH</sequence>
<dbReference type="PROSITE" id="PS00216">
    <property type="entry name" value="SUGAR_TRANSPORT_1"/>
    <property type="match status" value="1"/>
</dbReference>
<accession>A0A3G9G3U9</accession>
<evidence type="ECO:0000256" key="5">
    <source>
        <dbReference type="ARBA" id="ARBA00022692"/>
    </source>
</evidence>
<dbReference type="AlphaFoldDB" id="A0A3G9G3U9"/>
<feature type="transmembrane region" description="Helical" evidence="8">
    <location>
        <begin position="141"/>
        <end position="164"/>
    </location>
</feature>
<reference evidence="11" key="1">
    <citation type="journal article" date="2017" name="Biotechnol. Biofuels">
        <title>Evaluation of environmental bacterial communities as a factor affecting the growth of duckweed Lemna minor.</title>
        <authorList>
            <person name="Ishizawa H."/>
            <person name="Kuroda M."/>
            <person name="Morikawa M."/>
            <person name="Ike M."/>
        </authorList>
    </citation>
    <scope>NUCLEOTIDE SEQUENCE [LARGE SCALE GENOMIC DNA]</scope>
    <source>
        <strain evidence="11">M6</strain>
    </source>
</reference>
<protein>
    <submittedName>
        <fullName evidence="10">Tetracycline-efflux transporter</fullName>
    </submittedName>
</protein>
<dbReference type="OrthoDB" id="9764259at2"/>
<feature type="transmembrane region" description="Helical" evidence="8">
    <location>
        <begin position="52"/>
        <end position="72"/>
    </location>
</feature>
<feature type="transmembrane region" description="Helical" evidence="8">
    <location>
        <begin position="384"/>
        <end position="405"/>
    </location>
</feature>
<feature type="transmembrane region" description="Helical" evidence="8">
    <location>
        <begin position="258"/>
        <end position="277"/>
    </location>
</feature>
<dbReference type="InterPro" id="IPR036259">
    <property type="entry name" value="MFS_trans_sf"/>
</dbReference>
<feature type="transmembrane region" description="Helical" evidence="8">
    <location>
        <begin position="170"/>
        <end position="190"/>
    </location>
</feature>
<keyword evidence="7 8" id="KW-0472">Membrane</keyword>
<dbReference type="PANTHER" id="PTHR23504:SF15">
    <property type="entry name" value="MAJOR FACILITATOR SUPERFAMILY (MFS) PROFILE DOMAIN-CONTAINING PROTEIN"/>
    <property type="match status" value="1"/>
</dbReference>
<dbReference type="RefSeq" id="WP_126420963.1">
    <property type="nucleotide sequence ID" value="NZ_AP018827.1"/>
</dbReference>
<evidence type="ECO:0000256" key="6">
    <source>
        <dbReference type="ARBA" id="ARBA00022989"/>
    </source>
</evidence>
<reference evidence="11" key="2">
    <citation type="journal article" date="2017" name="Plant Physiol. Biochem.">
        <title>Differential oxidative and antioxidative response of duckweed Lemna minor toward plant growth promoting/inhibiting bacteria.</title>
        <authorList>
            <person name="Ishizawa H."/>
            <person name="Kuroda M."/>
            <person name="Morikawa M."/>
            <person name="Ike M."/>
        </authorList>
    </citation>
    <scope>NUCLEOTIDE SEQUENCE [LARGE SCALE GENOMIC DNA]</scope>
    <source>
        <strain evidence="11">M6</strain>
    </source>
</reference>
<dbReference type="InterPro" id="IPR011701">
    <property type="entry name" value="MFS"/>
</dbReference>
<keyword evidence="5 8" id="KW-0812">Transmembrane</keyword>
<evidence type="ECO:0000256" key="3">
    <source>
        <dbReference type="ARBA" id="ARBA00007520"/>
    </source>
</evidence>
<comment type="function">
    <text evidence="1">Resistance to tetracycline by an active tetracycline efflux. This is an energy-dependent process that decreases the accumulation of the antibiotic in whole cells. This protein functions as a metal-tetracycline/H(+) antiporter.</text>
</comment>
<dbReference type="InterPro" id="IPR020846">
    <property type="entry name" value="MFS_dom"/>
</dbReference>